<evidence type="ECO:0000313" key="14">
    <source>
        <dbReference type="Proteomes" id="UP000669133"/>
    </source>
</evidence>
<dbReference type="Proteomes" id="UP000669133">
    <property type="component" value="Unassembled WGS sequence"/>
</dbReference>
<name>A0A8H7ZLG1_9ASCO</name>
<evidence type="ECO:0000256" key="6">
    <source>
        <dbReference type="ARBA" id="ARBA00022692"/>
    </source>
</evidence>
<dbReference type="RefSeq" id="XP_067550828.1">
    <property type="nucleotide sequence ID" value="XM_067695208.1"/>
</dbReference>
<dbReference type="Pfam" id="PF11051">
    <property type="entry name" value="Mannosyl_trans3"/>
    <property type="match status" value="1"/>
</dbReference>
<evidence type="ECO:0000256" key="11">
    <source>
        <dbReference type="ARBA" id="ARBA00023180"/>
    </source>
</evidence>
<evidence type="ECO:0000256" key="9">
    <source>
        <dbReference type="ARBA" id="ARBA00023034"/>
    </source>
</evidence>
<comment type="subcellular location">
    <subcellularLocation>
        <location evidence="1">Golgi apparatus membrane</location>
        <topology evidence="1">Single-pass type II membrane protein</topology>
    </subcellularLocation>
</comment>
<comment type="caution">
    <text evidence="13">The sequence shown here is derived from an EMBL/GenBank/DDBJ whole genome shotgun (WGS) entry which is preliminary data.</text>
</comment>
<evidence type="ECO:0000256" key="10">
    <source>
        <dbReference type="ARBA" id="ARBA00023136"/>
    </source>
</evidence>
<dbReference type="SUPFAM" id="SSF53448">
    <property type="entry name" value="Nucleotide-diphospho-sugar transferases"/>
    <property type="match status" value="1"/>
</dbReference>
<dbReference type="GeneID" id="93649433"/>
<keyword evidence="12" id="KW-0732">Signal</keyword>
<keyword evidence="10" id="KW-0472">Membrane</keyword>
<keyword evidence="14" id="KW-1185">Reference proteome</keyword>
<dbReference type="InterPro" id="IPR022751">
    <property type="entry name" value="Alpha_mannosyltransferase"/>
</dbReference>
<feature type="signal peptide" evidence="12">
    <location>
        <begin position="1"/>
        <end position="19"/>
    </location>
</feature>
<keyword evidence="8" id="KW-1133">Transmembrane helix</keyword>
<dbReference type="GO" id="GO:0046354">
    <property type="term" value="P:mannan biosynthetic process"/>
    <property type="evidence" value="ECO:0007669"/>
    <property type="project" value="UniProtKB-ARBA"/>
</dbReference>
<dbReference type="GO" id="GO:0000033">
    <property type="term" value="F:alpha-1,3-mannosyltransferase activity"/>
    <property type="evidence" value="ECO:0007669"/>
    <property type="project" value="TreeGrafter"/>
</dbReference>
<feature type="chain" id="PRO_5034761314" evidence="12">
    <location>
        <begin position="20"/>
        <end position="745"/>
    </location>
</feature>
<evidence type="ECO:0000256" key="8">
    <source>
        <dbReference type="ARBA" id="ARBA00022989"/>
    </source>
</evidence>
<protein>
    <submittedName>
        <fullName evidence="13">Uncharacterized protein</fullName>
    </submittedName>
</protein>
<comment type="pathway">
    <text evidence="2">Protein modification; protein glycosylation.</text>
</comment>
<dbReference type="InterPro" id="IPR029044">
    <property type="entry name" value="Nucleotide-diphossugar_trans"/>
</dbReference>
<reference evidence="13 14" key="1">
    <citation type="submission" date="2020-12" db="EMBL/GenBank/DDBJ databases">
        <title>Effect of drift, selection, and recombination on the evolution of hybrid genomes in Candida yeast pathogens.</title>
        <authorList>
            <person name="Mixao V."/>
            <person name="Ksiezopolska E."/>
            <person name="Saus E."/>
            <person name="Boekhout T."/>
            <person name="Gacser A."/>
            <person name="Gabaldon T."/>
        </authorList>
    </citation>
    <scope>NUCLEOTIDE SEQUENCE [LARGE SCALE GENOMIC DNA]</scope>
    <source>
        <strain evidence="13 14">BP57</strain>
    </source>
</reference>
<gene>
    <name evidence="13" type="ORF">I9W82_000804</name>
</gene>
<evidence type="ECO:0000256" key="1">
    <source>
        <dbReference type="ARBA" id="ARBA00004323"/>
    </source>
</evidence>
<evidence type="ECO:0000256" key="4">
    <source>
        <dbReference type="ARBA" id="ARBA00022676"/>
    </source>
</evidence>
<keyword evidence="7" id="KW-0735">Signal-anchor</keyword>
<organism evidence="13 14">
    <name type="scientific">Candida metapsilosis</name>
    <dbReference type="NCBI Taxonomy" id="273372"/>
    <lineage>
        <taxon>Eukaryota</taxon>
        <taxon>Fungi</taxon>
        <taxon>Dikarya</taxon>
        <taxon>Ascomycota</taxon>
        <taxon>Saccharomycotina</taxon>
        <taxon>Pichiomycetes</taxon>
        <taxon>Debaryomycetaceae</taxon>
        <taxon>Candida/Lodderomyces clade</taxon>
        <taxon>Candida</taxon>
    </lineage>
</organism>
<dbReference type="EMBL" id="JAEOAQ010000001">
    <property type="protein sequence ID" value="KAG5421712.1"/>
    <property type="molecule type" value="Genomic_DNA"/>
</dbReference>
<dbReference type="GO" id="GO:0006493">
    <property type="term" value="P:protein O-linked glycosylation"/>
    <property type="evidence" value="ECO:0007669"/>
    <property type="project" value="TreeGrafter"/>
</dbReference>
<keyword evidence="6" id="KW-0812">Transmembrane</keyword>
<dbReference type="GO" id="GO:0000139">
    <property type="term" value="C:Golgi membrane"/>
    <property type="evidence" value="ECO:0007669"/>
    <property type="project" value="UniProtKB-SubCell"/>
</dbReference>
<dbReference type="PANTHER" id="PTHR31392:SF1">
    <property type="entry name" value="ALPHA-1,3-MANNOSYLTRANSFERASE MNN1-RELATED"/>
    <property type="match status" value="1"/>
</dbReference>
<evidence type="ECO:0000256" key="12">
    <source>
        <dbReference type="SAM" id="SignalP"/>
    </source>
</evidence>
<evidence type="ECO:0000256" key="2">
    <source>
        <dbReference type="ARBA" id="ARBA00004922"/>
    </source>
</evidence>
<dbReference type="AlphaFoldDB" id="A0A8H7ZLG1"/>
<dbReference type="OrthoDB" id="430354at2759"/>
<evidence type="ECO:0000256" key="7">
    <source>
        <dbReference type="ARBA" id="ARBA00022968"/>
    </source>
</evidence>
<evidence type="ECO:0000313" key="13">
    <source>
        <dbReference type="EMBL" id="KAG5421712.1"/>
    </source>
</evidence>
<proteinExistence type="inferred from homology"/>
<keyword evidence="5" id="KW-0808">Transferase</keyword>
<sequence>MRLSIRRIIFMVLVLLALSLSILLLQSSTTLKQRWDLVWDTEVFNLDAYKMHNLQTKKDFHYTNYLYSGYDNFTKVFDNDLDRIKQAPLKEKCNVYFNQFLQHGSDWKLTTRNSPIDRFDKSSDKKHLFFKEEQKKLKNQFKKEHRDTNEKFVLTRQDNKTISNQFNANVAKSKSIMHDFADVTTSLRVYGKCFINQELDDGQKKMFDDLSLRFFPFLTQQLPQFKVQGEGSFTGWPIAKEDGSTEYKSDVLDGNYIEFVHKHSKGKGIVISAATRHAKDLMKLIMILRALNNELPIQIMHKGDLTRRSIEWIESAATVGVEELLKPASDGAGDGYMPELNLLESYKDYGSYYPKQNIQFVNIANCISKQYKFHFPGYSNKILAVFFSTFDEVLLLDADTIPLVPPSEFFESEEYRKSGTYYFQDRSLRDTNDFIETNFFATLFPANDHSIDTLFDIPRTTAKTFNNKYMTGWRHYQEAGVVAFKKSQHYLGLLMMFPLSLWTEPIQSSIWGDKELYWLALSAAGDENYEFNPVAGASIGEKTSLQNRKFYPNSPSNEVCSTHPGHVNKDGKLLWINSGFGYCKKNGLYRDRVKFPYSTFEKDELHTLFNSPLQIRAALVPPDLPNFREPGNPIDDEPEEAFKQSWKLRKKDIDEINEKLTHGEKRTEYITEWGPQKGWVKNSICFGYYYCAYDKVQSYSPDKEFDEGNLYEFDEESVRRYNYLSKVWNTQGLKKPPISNVKKAG</sequence>
<accession>A0A8H7ZLG1</accession>
<comment type="similarity">
    <text evidence="3">Belongs to the MNN1/MNT family.</text>
</comment>
<dbReference type="PANTHER" id="PTHR31392">
    <property type="entry name" value="ALPHA-1,3-MANNOSYLTRANSFERASE MNN1-RELATED"/>
    <property type="match status" value="1"/>
</dbReference>
<keyword evidence="4" id="KW-0328">Glycosyltransferase</keyword>
<evidence type="ECO:0000256" key="3">
    <source>
        <dbReference type="ARBA" id="ARBA00009105"/>
    </source>
</evidence>
<dbReference type="UniPathway" id="UPA00378"/>
<evidence type="ECO:0000256" key="5">
    <source>
        <dbReference type="ARBA" id="ARBA00022679"/>
    </source>
</evidence>
<keyword evidence="11" id="KW-0325">Glycoprotein</keyword>
<keyword evidence="9" id="KW-0333">Golgi apparatus</keyword>